<dbReference type="Pfam" id="PF08282">
    <property type="entry name" value="Hydrolase_3"/>
    <property type="match status" value="1"/>
</dbReference>
<dbReference type="SUPFAM" id="SSF56784">
    <property type="entry name" value="HAD-like"/>
    <property type="match status" value="1"/>
</dbReference>
<comment type="caution">
    <text evidence="13">The sequence shown here is derived from an EMBL/GenBank/DDBJ whole genome shotgun (WGS) entry which is preliminary data.</text>
</comment>
<comment type="function">
    <text evidence="11">Catalyzes the hydrolysis of 3-deoxy-D-manno-octulosonate 8-phosphate (KDO 8-P) to 3-deoxy-D-manno-octulosonate (KDO) and inorganic phosphate.</text>
</comment>
<evidence type="ECO:0000256" key="3">
    <source>
        <dbReference type="ARBA" id="ARBA00005893"/>
    </source>
</evidence>
<evidence type="ECO:0000256" key="8">
    <source>
        <dbReference type="ARBA" id="ARBA00022801"/>
    </source>
</evidence>
<comment type="subunit">
    <text evidence="4 11">Homotetramer.</text>
</comment>
<feature type="binding site" evidence="12">
    <location>
        <position position="110"/>
    </location>
    <ligand>
        <name>Mg(2+)</name>
        <dbReference type="ChEBI" id="CHEBI:18420"/>
    </ligand>
</feature>
<dbReference type="NCBIfam" id="TIGR01670">
    <property type="entry name" value="KdsC-phosphatas"/>
    <property type="match status" value="1"/>
</dbReference>
<dbReference type="GO" id="GO:0019143">
    <property type="term" value="F:3-deoxy-manno-octulosonate-8-phosphatase activity"/>
    <property type="evidence" value="ECO:0007669"/>
    <property type="project" value="UniProtKB-UniRule"/>
</dbReference>
<keyword evidence="11" id="KW-0448">Lipopolysaccharide biosynthesis</keyword>
<gene>
    <name evidence="13" type="ORF">MOMA_00585</name>
</gene>
<comment type="catalytic activity">
    <reaction evidence="1 11">
        <text>3-deoxy-alpha-D-manno-2-octulosonate-8-phosphate + H2O = 3-deoxy-alpha-D-manno-oct-2-ulosonate + phosphate</text>
        <dbReference type="Rhea" id="RHEA:11500"/>
        <dbReference type="ChEBI" id="CHEBI:15377"/>
        <dbReference type="ChEBI" id="CHEBI:43474"/>
        <dbReference type="ChEBI" id="CHEBI:85985"/>
        <dbReference type="ChEBI" id="CHEBI:85986"/>
        <dbReference type="EC" id="3.1.3.45"/>
    </reaction>
</comment>
<dbReference type="EMBL" id="ANIN01000001">
    <property type="protein sequence ID" value="ELA08863.1"/>
    <property type="molecule type" value="Genomic_DNA"/>
</dbReference>
<keyword evidence="9 11" id="KW-0460">Magnesium</keyword>
<organism evidence="13 14">
    <name type="scientific">Moraxella macacae 0408225</name>
    <dbReference type="NCBI Taxonomy" id="1230338"/>
    <lineage>
        <taxon>Bacteria</taxon>
        <taxon>Pseudomonadati</taxon>
        <taxon>Pseudomonadota</taxon>
        <taxon>Gammaproteobacteria</taxon>
        <taxon>Moraxellales</taxon>
        <taxon>Moraxellaceae</taxon>
        <taxon>Moraxella</taxon>
    </lineage>
</organism>
<dbReference type="AlphaFoldDB" id="L2F8R4"/>
<dbReference type="InterPro" id="IPR050793">
    <property type="entry name" value="CMP-NeuNAc_synthase"/>
</dbReference>
<comment type="cofactor">
    <cofactor evidence="2 11 12">
        <name>Mg(2+)</name>
        <dbReference type="ChEBI" id="CHEBI:18420"/>
    </cofactor>
</comment>
<dbReference type="GO" id="GO:0046872">
    <property type="term" value="F:metal ion binding"/>
    <property type="evidence" value="ECO:0007669"/>
    <property type="project" value="UniProtKB-UniRule"/>
</dbReference>
<dbReference type="OrthoDB" id="9805604at2"/>
<dbReference type="InterPro" id="IPR010023">
    <property type="entry name" value="KdsC_fam"/>
</dbReference>
<dbReference type="EC" id="3.1.3.45" evidence="5 11"/>
<dbReference type="GO" id="GO:0009103">
    <property type="term" value="P:lipopolysaccharide biosynthetic process"/>
    <property type="evidence" value="ECO:0007669"/>
    <property type="project" value="UniProtKB-UniRule"/>
</dbReference>
<dbReference type="InterPro" id="IPR006549">
    <property type="entry name" value="HAD-SF_hydro_IIIA"/>
</dbReference>
<evidence type="ECO:0000256" key="4">
    <source>
        <dbReference type="ARBA" id="ARBA00011881"/>
    </source>
</evidence>
<evidence type="ECO:0000256" key="2">
    <source>
        <dbReference type="ARBA" id="ARBA00001946"/>
    </source>
</evidence>
<dbReference type="PATRIC" id="fig|1230338.3.peg.119"/>
<evidence type="ECO:0000256" key="7">
    <source>
        <dbReference type="ARBA" id="ARBA00022723"/>
    </source>
</evidence>
<dbReference type="RefSeq" id="WP_009501239.1">
    <property type="nucleotide sequence ID" value="NZ_ANIN01000001.1"/>
</dbReference>
<dbReference type="PANTHER" id="PTHR21485">
    <property type="entry name" value="HAD SUPERFAMILY MEMBERS CMAS AND KDSC"/>
    <property type="match status" value="1"/>
</dbReference>
<dbReference type="InterPro" id="IPR036412">
    <property type="entry name" value="HAD-like_sf"/>
</dbReference>
<dbReference type="InterPro" id="IPR023214">
    <property type="entry name" value="HAD_sf"/>
</dbReference>
<dbReference type="eggNOG" id="COG1778">
    <property type="taxonomic scope" value="Bacteria"/>
</dbReference>
<evidence type="ECO:0000256" key="10">
    <source>
        <dbReference type="ARBA" id="ARBA00031051"/>
    </source>
</evidence>
<dbReference type="NCBIfam" id="TIGR01662">
    <property type="entry name" value="HAD-SF-IIIA"/>
    <property type="match status" value="1"/>
</dbReference>
<evidence type="ECO:0000313" key="14">
    <source>
        <dbReference type="Proteomes" id="UP000023795"/>
    </source>
</evidence>
<reference evidence="13 14" key="1">
    <citation type="journal article" date="2013" name="Genome Announc.">
        <title>Genome Sequence of Moraxella macacae 0408225, a Novel Bacterial Species Isolated from a Cynomolgus Macaque with Epistaxis.</title>
        <authorList>
            <person name="Ladner J.T."/>
            <person name="Whitehouse C.A."/>
            <person name="Koroleva G.I."/>
            <person name="Palacios G.F."/>
        </authorList>
    </citation>
    <scope>NUCLEOTIDE SEQUENCE [LARGE SCALE GENOMIC DNA]</scope>
    <source>
        <strain evidence="13 14">0408225</strain>
    </source>
</reference>
<dbReference type="SFLD" id="SFLDG01138">
    <property type="entry name" value="C1.6.2:_Deoxy-d-mannose-octulo"/>
    <property type="match status" value="1"/>
</dbReference>
<dbReference type="SFLD" id="SFLDG01136">
    <property type="entry name" value="C1.6:_Phosphoserine_Phosphatas"/>
    <property type="match status" value="1"/>
</dbReference>
<evidence type="ECO:0000256" key="9">
    <source>
        <dbReference type="ARBA" id="ARBA00022842"/>
    </source>
</evidence>
<dbReference type="SFLD" id="SFLDS00003">
    <property type="entry name" value="Haloacid_Dehalogenase"/>
    <property type="match status" value="1"/>
</dbReference>
<dbReference type="Proteomes" id="UP000023795">
    <property type="component" value="Unassembled WGS sequence"/>
</dbReference>
<dbReference type="Gene3D" id="3.40.50.1000">
    <property type="entry name" value="HAD superfamily/HAD-like"/>
    <property type="match status" value="1"/>
</dbReference>
<sequence>MQSLLKKARNIKMLVLDVDGVLSNGQIIYDANGVETKTFNVQDGFGMKRLQEFGIKIAIITGRNSQIVANRAKELGVDFLVQGREDKIVALSELLENLNIGLTECAYMGDDLPDIKALQAVGFAATVPNAHSEVIKRVDMITTRNGGEGAVREVCDIILKATDNYDKMLAKYAD</sequence>
<keyword evidence="7 11" id="KW-0479">Metal-binding</keyword>
<dbReference type="CDD" id="cd01630">
    <property type="entry name" value="HAD_KDO-like"/>
    <property type="match status" value="1"/>
</dbReference>
<evidence type="ECO:0000256" key="6">
    <source>
        <dbReference type="ARBA" id="ARBA00020092"/>
    </source>
</evidence>
<proteinExistence type="inferred from homology"/>
<dbReference type="FunFam" id="3.40.50.1000:FF:000029">
    <property type="entry name" value="3-deoxy-D-manno-octulosonate 8-phosphate phosphatase KdsC"/>
    <property type="match status" value="1"/>
</dbReference>
<keyword evidence="14" id="KW-1185">Reference proteome</keyword>
<dbReference type="PIRSF" id="PIRSF006118">
    <property type="entry name" value="KDO8-P_Ptase"/>
    <property type="match status" value="1"/>
</dbReference>
<dbReference type="PANTHER" id="PTHR21485:SF3">
    <property type="entry name" value="N-ACYLNEURAMINATE CYTIDYLYLTRANSFERASE"/>
    <property type="match status" value="1"/>
</dbReference>
<feature type="binding site" evidence="12">
    <location>
        <position position="17"/>
    </location>
    <ligand>
        <name>Mg(2+)</name>
        <dbReference type="ChEBI" id="CHEBI:18420"/>
    </ligand>
</feature>
<evidence type="ECO:0000256" key="1">
    <source>
        <dbReference type="ARBA" id="ARBA00000898"/>
    </source>
</evidence>
<dbReference type="GO" id="GO:0008781">
    <property type="term" value="F:N-acylneuraminate cytidylyltransferase activity"/>
    <property type="evidence" value="ECO:0007669"/>
    <property type="project" value="TreeGrafter"/>
</dbReference>
<evidence type="ECO:0000256" key="11">
    <source>
        <dbReference type="PIRNR" id="PIRNR006118"/>
    </source>
</evidence>
<comment type="similarity">
    <text evidence="3 11">Belongs to the KdsC family.</text>
</comment>
<evidence type="ECO:0000256" key="12">
    <source>
        <dbReference type="PIRSR" id="PIRSR006118-2"/>
    </source>
</evidence>
<keyword evidence="8 11" id="KW-0378">Hydrolase</keyword>
<evidence type="ECO:0000313" key="13">
    <source>
        <dbReference type="EMBL" id="ELA08863.1"/>
    </source>
</evidence>
<name>L2F8R4_9GAMM</name>
<feature type="binding site" evidence="12">
    <location>
        <position position="19"/>
    </location>
    <ligand>
        <name>substrate</name>
    </ligand>
</feature>
<accession>L2F8R4</accession>
<dbReference type="STRING" id="1230338.MOMA_00585"/>
<evidence type="ECO:0000256" key="5">
    <source>
        <dbReference type="ARBA" id="ARBA00013066"/>
    </source>
</evidence>
<protein>
    <recommendedName>
        <fullName evidence="6 11">3-deoxy-D-manno-octulosonate 8-phosphate phosphatase KdsC</fullName>
        <ecNumber evidence="5 11">3.1.3.45</ecNumber>
    </recommendedName>
    <alternativeName>
        <fullName evidence="10 11">KDO 8-P phosphatase</fullName>
    </alternativeName>
</protein>